<dbReference type="Proteomes" id="UP000799778">
    <property type="component" value="Unassembled WGS sequence"/>
</dbReference>
<accession>A0A6A5XBD5</accession>
<name>A0A6A5XBD5_9PLEO</name>
<dbReference type="GeneID" id="54286825"/>
<evidence type="ECO:0000313" key="2">
    <source>
        <dbReference type="Proteomes" id="UP000799778"/>
    </source>
</evidence>
<gene>
    <name evidence="1" type="ORF">BU24DRAFT_428237</name>
</gene>
<dbReference type="EMBL" id="ML978077">
    <property type="protein sequence ID" value="KAF2010230.1"/>
    <property type="molecule type" value="Genomic_DNA"/>
</dbReference>
<dbReference type="AlphaFoldDB" id="A0A6A5XBD5"/>
<evidence type="ECO:0000313" key="1">
    <source>
        <dbReference type="EMBL" id="KAF2010230.1"/>
    </source>
</evidence>
<keyword evidence="2" id="KW-1185">Reference proteome</keyword>
<reference evidence="1" key="1">
    <citation type="journal article" date="2020" name="Stud. Mycol.">
        <title>101 Dothideomycetes genomes: a test case for predicting lifestyles and emergence of pathogens.</title>
        <authorList>
            <person name="Haridas S."/>
            <person name="Albert R."/>
            <person name="Binder M."/>
            <person name="Bloem J."/>
            <person name="Labutti K."/>
            <person name="Salamov A."/>
            <person name="Andreopoulos B."/>
            <person name="Baker S."/>
            <person name="Barry K."/>
            <person name="Bills G."/>
            <person name="Bluhm B."/>
            <person name="Cannon C."/>
            <person name="Castanera R."/>
            <person name="Culley D."/>
            <person name="Daum C."/>
            <person name="Ezra D."/>
            <person name="Gonzalez J."/>
            <person name="Henrissat B."/>
            <person name="Kuo A."/>
            <person name="Liang C."/>
            <person name="Lipzen A."/>
            <person name="Lutzoni F."/>
            <person name="Magnuson J."/>
            <person name="Mondo S."/>
            <person name="Nolan M."/>
            <person name="Ohm R."/>
            <person name="Pangilinan J."/>
            <person name="Park H.-J."/>
            <person name="Ramirez L."/>
            <person name="Alfaro M."/>
            <person name="Sun H."/>
            <person name="Tritt A."/>
            <person name="Yoshinaga Y."/>
            <person name="Zwiers L.-H."/>
            <person name="Turgeon B."/>
            <person name="Goodwin S."/>
            <person name="Spatafora J."/>
            <person name="Crous P."/>
            <person name="Grigoriev I."/>
        </authorList>
    </citation>
    <scope>NUCLEOTIDE SEQUENCE</scope>
    <source>
        <strain evidence="1">CBS 175.79</strain>
    </source>
</reference>
<sequence length="62" mass="7099">MRCFRAKDFRKDPNSGSASDPDYFMDALIMDCGCGAETVRMIENYLLVCKWCGGSIRRPRED</sequence>
<organism evidence="1 2">
    <name type="scientific">Aaosphaeria arxii CBS 175.79</name>
    <dbReference type="NCBI Taxonomy" id="1450172"/>
    <lineage>
        <taxon>Eukaryota</taxon>
        <taxon>Fungi</taxon>
        <taxon>Dikarya</taxon>
        <taxon>Ascomycota</taxon>
        <taxon>Pezizomycotina</taxon>
        <taxon>Dothideomycetes</taxon>
        <taxon>Pleosporomycetidae</taxon>
        <taxon>Pleosporales</taxon>
        <taxon>Pleosporales incertae sedis</taxon>
        <taxon>Aaosphaeria</taxon>
    </lineage>
</organism>
<protein>
    <submittedName>
        <fullName evidence="1">Uncharacterized protein</fullName>
    </submittedName>
</protein>
<dbReference type="RefSeq" id="XP_033378569.1">
    <property type="nucleotide sequence ID" value="XM_033529428.1"/>
</dbReference>
<proteinExistence type="predicted"/>